<evidence type="ECO:0000256" key="1">
    <source>
        <dbReference type="SAM" id="MobiDB-lite"/>
    </source>
</evidence>
<organism evidence="3 4">
    <name type="scientific">Fusarium solani</name>
    <name type="common">Filamentous fungus</name>
    <dbReference type="NCBI Taxonomy" id="169388"/>
    <lineage>
        <taxon>Eukaryota</taxon>
        <taxon>Fungi</taxon>
        <taxon>Dikarya</taxon>
        <taxon>Ascomycota</taxon>
        <taxon>Pezizomycotina</taxon>
        <taxon>Sordariomycetes</taxon>
        <taxon>Hypocreomycetidae</taxon>
        <taxon>Hypocreales</taxon>
        <taxon>Nectriaceae</taxon>
        <taxon>Fusarium</taxon>
        <taxon>Fusarium solani species complex</taxon>
    </lineage>
</organism>
<keyword evidence="4" id="KW-1185">Reference proteome</keyword>
<protein>
    <submittedName>
        <fullName evidence="3">Uncharacterized protein</fullName>
    </submittedName>
</protein>
<keyword evidence="2" id="KW-0472">Membrane</keyword>
<feature type="region of interest" description="Disordered" evidence="1">
    <location>
        <begin position="267"/>
        <end position="331"/>
    </location>
</feature>
<evidence type="ECO:0000313" key="4">
    <source>
        <dbReference type="Proteomes" id="UP000736672"/>
    </source>
</evidence>
<keyword evidence="2" id="KW-1133">Transmembrane helix</keyword>
<reference evidence="3" key="1">
    <citation type="journal article" date="2021" name="Nat. Commun.">
        <title>Genetic determinants of endophytism in the Arabidopsis root mycobiome.</title>
        <authorList>
            <person name="Mesny F."/>
            <person name="Miyauchi S."/>
            <person name="Thiergart T."/>
            <person name="Pickel B."/>
            <person name="Atanasova L."/>
            <person name="Karlsson M."/>
            <person name="Huettel B."/>
            <person name="Barry K.W."/>
            <person name="Haridas S."/>
            <person name="Chen C."/>
            <person name="Bauer D."/>
            <person name="Andreopoulos W."/>
            <person name="Pangilinan J."/>
            <person name="LaButti K."/>
            <person name="Riley R."/>
            <person name="Lipzen A."/>
            <person name="Clum A."/>
            <person name="Drula E."/>
            <person name="Henrissat B."/>
            <person name="Kohler A."/>
            <person name="Grigoriev I.V."/>
            <person name="Martin F.M."/>
            <person name="Hacquard S."/>
        </authorList>
    </citation>
    <scope>NUCLEOTIDE SEQUENCE</scope>
    <source>
        <strain evidence="3">FSSC 5 MPI-SDFR-AT-0091</strain>
    </source>
</reference>
<dbReference type="EMBL" id="JAGTJS010000017">
    <property type="protein sequence ID" value="KAH7244912.1"/>
    <property type="molecule type" value="Genomic_DNA"/>
</dbReference>
<feature type="compositionally biased region" description="Polar residues" evidence="1">
    <location>
        <begin position="272"/>
        <end position="281"/>
    </location>
</feature>
<keyword evidence="2" id="KW-0812">Transmembrane</keyword>
<evidence type="ECO:0000313" key="3">
    <source>
        <dbReference type="EMBL" id="KAH7244912.1"/>
    </source>
</evidence>
<gene>
    <name evidence="3" type="ORF">B0J15DRAFT_469574</name>
</gene>
<accession>A0A9P9GVH9</accession>
<proteinExistence type="predicted"/>
<name>A0A9P9GVH9_FUSSL</name>
<feature type="transmembrane region" description="Helical" evidence="2">
    <location>
        <begin position="211"/>
        <end position="234"/>
    </location>
</feature>
<dbReference type="OrthoDB" id="5039529at2759"/>
<evidence type="ECO:0000256" key="2">
    <source>
        <dbReference type="SAM" id="Phobius"/>
    </source>
</evidence>
<dbReference type="AlphaFoldDB" id="A0A9P9GVH9"/>
<dbReference type="Proteomes" id="UP000736672">
    <property type="component" value="Unassembled WGS sequence"/>
</dbReference>
<sequence length="331" mass="35453">MPWPWLKHLSRLPAEADGLLSAHASHSIIDGGAWSRMIDHVPAAFESPYNAPVKKHKANSHDTRIIHQFRQAGKINPVFCGLEDITTTCLDRSKATDTDICDSDCTSNTIYNKFCTYSDELYCQLMQLGVGMSTWECGSSLLKRYYSSSRSKVTRYFSTVVLVDGSPNETWINIFKVPSSGILPEIAPIIPQLVTAQPSGNPPPPKVNVGAIGGGVVGGVAVICLTILEALMIVRRNRSQPAAHDPLTVSTVQPKAPDTATVAGAPAVMQPYSPSSTTSPVQPHEAGMPPPGAYTAPNAPAIATSGHVNTSAHELGAEAEDQRHVRRQGAR</sequence>
<comment type="caution">
    <text evidence="3">The sequence shown here is derived from an EMBL/GenBank/DDBJ whole genome shotgun (WGS) entry which is preliminary data.</text>
</comment>